<sequence>MIGAALTIGAGSVLAVPTRCHAQRWAGIGLLGAVLLAVPRPALADQSLLVADNGLVQCEASLRDLTRISLKDDQFASVSKIATGIPAEDFTVVNEPVRGDIYLSVPDGFAKRTISFFGTTRRGYVYKFACTLVGDEARQVFIANADIEHPAAAAEAVPANLSQQDAATRLVRAMAEQLPVDGFDVAWKPLVPVTAGTLRVQALGEYRGVTLVGKVVRLENRGTKAVTLREDAVAPVAAIAVSIAKPELAPGQVTTAYIVEAAGSPGGRP</sequence>
<organism evidence="3 4">
    <name type="scientific">Novosphingobium olei</name>
    <dbReference type="NCBI Taxonomy" id="2728851"/>
    <lineage>
        <taxon>Bacteria</taxon>
        <taxon>Pseudomonadati</taxon>
        <taxon>Pseudomonadota</taxon>
        <taxon>Alphaproteobacteria</taxon>
        <taxon>Sphingomonadales</taxon>
        <taxon>Sphingomonadaceae</taxon>
        <taxon>Novosphingobium</taxon>
    </lineage>
</organism>
<accession>A0A7Y0BT51</accession>
<reference evidence="3 4" key="1">
    <citation type="submission" date="2020-04" db="EMBL/GenBank/DDBJ databases">
        <title>Novosphingobium sp. TW-4 isolated from soil.</title>
        <authorList>
            <person name="Dahal R.H."/>
            <person name="Chaudhary D.K."/>
        </authorList>
    </citation>
    <scope>NUCLEOTIDE SEQUENCE [LARGE SCALE GENOMIC DNA]</scope>
    <source>
        <strain evidence="3 4">TW-4</strain>
    </source>
</reference>
<dbReference type="EMBL" id="JABBGM010000014">
    <property type="protein sequence ID" value="NML95908.1"/>
    <property type="molecule type" value="Genomic_DNA"/>
</dbReference>
<gene>
    <name evidence="3" type="ORF">HHL27_19720</name>
</gene>
<dbReference type="RefSeq" id="WP_169495113.1">
    <property type="nucleotide sequence ID" value="NZ_JABBGM010000014.1"/>
</dbReference>
<dbReference type="InterPro" id="IPR010563">
    <property type="entry name" value="TraK_N"/>
</dbReference>
<dbReference type="InterPro" id="IPR055397">
    <property type="entry name" value="TraK_C"/>
</dbReference>
<evidence type="ECO:0000313" key="4">
    <source>
        <dbReference type="Proteomes" id="UP000583556"/>
    </source>
</evidence>
<evidence type="ECO:0000259" key="1">
    <source>
        <dbReference type="Pfam" id="PF06586"/>
    </source>
</evidence>
<evidence type="ECO:0000313" key="3">
    <source>
        <dbReference type="EMBL" id="NML95908.1"/>
    </source>
</evidence>
<feature type="domain" description="TraK N-terminal" evidence="1">
    <location>
        <begin position="50"/>
        <end position="147"/>
    </location>
</feature>
<dbReference type="Pfam" id="PF23536">
    <property type="entry name" value="TraK_C"/>
    <property type="match status" value="1"/>
</dbReference>
<protein>
    <submittedName>
        <fullName evidence="3">Type-F conjugative transfer system secretin TraK</fullName>
    </submittedName>
</protein>
<dbReference type="Pfam" id="PF06586">
    <property type="entry name" value="TraK_N"/>
    <property type="match status" value="1"/>
</dbReference>
<dbReference type="AlphaFoldDB" id="A0A7Y0BT51"/>
<keyword evidence="4" id="KW-1185">Reference proteome</keyword>
<evidence type="ECO:0000259" key="2">
    <source>
        <dbReference type="Pfam" id="PF23536"/>
    </source>
</evidence>
<comment type="caution">
    <text evidence="3">The sequence shown here is derived from an EMBL/GenBank/DDBJ whole genome shotgun (WGS) entry which is preliminary data.</text>
</comment>
<name>A0A7Y0BT51_9SPHN</name>
<proteinExistence type="predicted"/>
<feature type="domain" description="TraK C-terminal" evidence="2">
    <location>
        <begin position="154"/>
        <end position="260"/>
    </location>
</feature>
<dbReference type="Proteomes" id="UP000583556">
    <property type="component" value="Unassembled WGS sequence"/>
</dbReference>